<dbReference type="VEuPathDB" id="FungiDB:CJJ07_000350"/>
<dbReference type="PROSITE" id="PS50181">
    <property type="entry name" value="FBOX"/>
    <property type="match status" value="1"/>
</dbReference>
<dbReference type="VEuPathDB" id="FungiDB:B9J08_004444"/>
<dbReference type="Proteomes" id="UP000037122">
    <property type="component" value="Unassembled WGS sequence"/>
</dbReference>
<dbReference type="VEuPathDB" id="FungiDB:CJJ09_004971"/>
<evidence type="ECO:0000259" key="1">
    <source>
        <dbReference type="PROSITE" id="PS50181"/>
    </source>
</evidence>
<dbReference type="InterPro" id="IPR001810">
    <property type="entry name" value="F-box_dom"/>
</dbReference>
<comment type="caution">
    <text evidence="2">The sequence shown here is derived from an EMBL/GenBank/DDBJ whole genome shotgun (WGS) entry which is preliminary data.</text>
</comment>
<dbReference type="VEuPathDB" id="FungiDB:CJI97_004508"/>
<protein>
    <recommendedName>
        <fullName evidence="1">F-box domain-containing protein</fullName>
    </recommendedName>
</protein>
<dbReference type="VEuPathDB" id="FungiDB:QG37_04433"/>
<gene>
    <name evidence="2" type="ORF">QG37_04433</name>
</gene>
<evidence type="ECO:0000313" key="3">
    <source>
        <dbReference type="Proteomes" id="UP000037122"/>
    </source>
</evidence>
<evidence type="ECO:0000313" key="2">
    <source>
        <dbReference type="EMBL" id="KND98538.1"/>
    </source>
</evidence>
<dbReference type="EMBL" id="LGST01000031">
    <property type="protein sequence ID" value="KND98538.1"/>
    <property type="molecule type" value="Genomic_DNA"/>
</dbReference>
<proteinExistence type="predicted"/>
<name>A0A0L0NX33_CANAR</name>
<feature type="domain" description="F-box" evidence="1">
    <location>
        <begin position="1"/>
        <end position="43"/>
    </location>
</feature>
<dbReference type="VEuPathDB" id="FungiDB:CJI96_0005464"/>
<organism evidence="2 3">
    <name type="scientific">Candidozyma auris</name>
    <name type="common">Yeast</name>
    <name type="synonym">Candida auris</name>
    <dbReference type="NCBI Taxonomy" id="498019"/>
    <lineage>
        <taxon>Eukaryota</taxon>
        <taxon>Fungi</taxon>
        <taxon>Dikarya</taxon>
        <taxon>Ascomycota</taxon>
        <taxon>Saccharomycotina</taxon>
        <taxon>Pichiomycetes</taxon>
        <taxon>Metschnikowiaceae</taxon>
        <taxon>Candidozyma</taxon>
    </lineage>
</organism>
<dbReference type="AlphaFoldDB" id="A0A0L0NX33"/>
<sequence length="569" mass="64341">MLQLPSDVIVRIASYLPQEDKLNLAKTCLELYNTLHPLMYEVIVLDSSRVHLNELQAFVNRHKWFEEYGFDCYPTVVRSLYALTRLLKNLSKNVHLCKYIKYLVALENIPDMPHVELVGFLSGIIPKLTNLSSFQWYSVHQPLDAHLMSQLPSRVQQVRGNLQFSLAFSTFSLPESVEILDISNFGCEKNLYNLVGFPEQLSSLTVLKLVSPSSRMFTTTLSPCCSAVLSNTQELIYLDAPTYISSLFNSLSLDSPIKLISLKLRDISVSVCDAHILKNYVDLACLTSLALEDCTEILFDHVLPHNYISSTSSAYIRRNAPAELFLDLLVPELTSLRLLHISMTNELYYNNCIISSIAALKGLEKISVHLKYLYRASEPIDLDPLVEALEKHAPTLRYLDVCFNTIDNNVSPGQKKKQCSLSTGSLARLSNLTQLEYLKIPVFRNQMDTLHESLQHIPNLKIVQVGVTDLGSNTTSNGDTLIYALYNTNCLISQDYFTSPNSFTSLIHDEKKHEYLTLSEKFKNSISLLRYMRYDLKNQSLVYDCHGAVTEAEDGAVENFDTLVSSVMI</sequence>
<accession>A0A0L0NX33</accession>
<reference evidence="3" key="1">
    <citation type="journal article" date="2015" name="BMC Genomics">
        <title>Draft genome of a commonly misdiagnosed multidrug resistant pathogen Candida auris.</title>
        <authorList>
            <person name="Chatterjee S."/>
            <person name="Alampalli S.V."/>
            <person name="Nageshan R.K."/>
            <person name="Chettiar S.T."/>
            <person name="Joshi S."/>
            <person name="Tatu U.S."/>
        </authorList>
    </citation>
    <scope>NUCLEOTIDE SEQUENCE [LARGE SCALE GENOMIC DNA]</scope>
    <source>
        <strain evidence="3">6684</strain>
    </source>
</reference>